<dbReference type="Pfam" id="PF19077">
    <property type="entry name" value="Big_13"/>
    <property type="match status" value="1"/>
</dbReference>
<sequence length="217" mass="21671">MVLSFADPDSTIDPASIAIQANGAPLTADCVANRADTKATCTPVDPLSDGIQHIQVTVTDRAGRVSAPATVVFTVETAAPVITLRSPTGTDLDRRHVTLIGEVSQAGTLAVNGAPLSLNGALGFADPVTLVDGANRFVFEATDLAGNVGTLTVTLDYAGPPAPPDASLITVGDPVDGEATVTGGAGAVGAGARVTVTDLRTGQSVTVTAGANGISWR</sequence>
<dbReference type="InterPro" id="IPR044016">
    <property type="entry name" value="Big_13"/>
</dbReference>
<feature type="domain" description="Bacterial Ig-like" evidence="1">
    <location>
        <begin position="15"/>
        <end position="77"/>
    </location>
</feature>
<proteinExistence type="predicted"/>
<dbReference type="Gene3D" id="2.60.40.10">
    <property type="entry name" value="Immunoglobulins"/>
    <property type="match status" value="2"/>
</dbReference>
<gene>
    <name evidence="2" type="ORF">B1B_01481</name>
</gene>
<comment type="caution">
    <text evidence="2">The sequence shown here is derived from an EMBL/GenBank/DDBJ whole genome shotgun (WGS) entry which is preliminary data.</text>
</comment>
<reference evidence="2" key="2">
    <citation type="journal article" date="2014" name="ISME J.">
        <title>Microbial stratification in low pH oxic and suboxic macroscopic growths along an acid mine drainage.</title>
        <authorList>
            <person name="Mendez-Garcia C."/>
            <person name="Mesa V."/>
            <person name="Sprenger R.R."/>
            <person name="Richter M."/>
            <person name="Diez M.S."/>
            <person name="Solano J."/>
            <person name="Bargiela R."/>
            <person name="Golyshina O.V."/>
            <person name="Manteca A."/>
            <person name="Ramos J.L."/>
            <person name="Gallego J.R."/>
            <person name="Llorente I."/>
            <person name="Martins Dos Santos V.A."/>
            <person name="Jensen O.N."/>
            <person name="Pelaez A.I."/>
            <person name="Sanchez J."/>
            <person name="Ferrer M."/>
        </authorList>
    </citation>
    <scope>NUCLEOTIDE SEQUENCE</scope>
</reference>
<protein>
    <recommendedName>
        <fullName evidence="1">Bacterial Ig-like domain-containing protein</fullName>
    </recommendedName>
</protein>
<accession>T1D2N8</accession>
<dbReference type="AlphaFoldDB" id="T1D2N8"/>
<organism evidence="2">
    <name type="scientific">mine drainage metagenome</name>
    <dbReference type="NCBI Taxonomy" id="410659"/>
    <lineage>
        <taxon>unclassified sequences</taxon>
        <taxon>metagenomes</taxon>
        <taxon>ecological metagenomes</taxon>
    </lineage>
</organism>
<dbReference type="EMBL" id="AUZY01001001">
    <property type="protein sequence ID" value="EQD76715.1"/>
    <property type="molecule type" value="Genomic_DNA"/>
</dbReference>
<dbReference type="InterPro" id="IPR013783">
    <property type="entry name" value="Ig-like_fold"/>
</dbReference>
<evidence type="ECO:0000259" key="1">
    <source>
        <dbReference type="Pfam" id="PF19077"/>
    </source>
</evidence>
<evidence type="ECO:0000313" key="2">
    <source>
        <dbReference type="EMBL" id="EQD76715.1"/>
    </source>
</evidence>
<reference evidence="2" key="1">
    <citation type="submission" date="2013-08" db="EMBL/GenBank/DDBJ databases">
        <authorList>
            <person name="Mendez C."/>
            <person name="Richter M."/>
            <person name="Ferrer M."/>
            <person name="Sanchez J."/>
        </authorList>
    </citation>
    <scope>NUCLEOTIDE SEQUENCE</scope>
</reference>
<name>T1D2N8_9ZZZZ</name>